<sequence>MNTREIMELALNLAGLDEIPADSGIVVDGRDIKKILMGIDMETPELLIAKQLGVDCVISHHPKAGTPMVDFHKVMEFQIDRMVEFGVPINKAQKVLRKKMGKVERGMHVSNYDRVASAAKLLDIPFMNIHMPADKITENFVQNFINERFSDKPKATLKDVVEALKEIDEYKDALAGPIIRVGSEKDYAGKIAVLMAGGTNGGADVFKAYFEAGVGTIICMHVPDDVKEEVEKQNIGNVIVAGHMASDSIGLNIIIKELEKRGLEVIKMSGIV</sequence>
<dbReference type="AlphaFoldDB" id="A0A1M6SSQ8"/>
<dbReference type="SUPFAM" id="SSF102705">
    <property type="entry name" value="NIF3 (NGG1p interacting factor 3)-like"/>
    <property type="match status" value="1"/>
</dbReference>
<dbReference type="RefSeq" id="WP_072968378.1">
    <property type="nucleotide sequence ID" value="NZ_FRAJ01000020.1"/>
</dbReference>
<dbReference type="InterPro" id="IPR036069">
    <property type="entry name" value="DUF34/NIF3_sf"/>
</dbReference>
<accession>A0A1M6SSQ8</accession>
<keyword evidence="2" id="KW-1185">Reference proteome</keyword>
<dbReference type="GO" id="GO:0016787">
    <property type="term" value="F:hydrolase activity"/>
    <property type="evidence" value="ECO:0007669"/>
    <property type="project" value="UniProtKB-KW"/>
</dbReference>
<organism evidence="1 2">
    <name type="scientific">Caminicella sporogenes DSM 14501</name>
    <dbReference type="NCBI Taxonomy" id="1121266"/>
    <lineage>
        <taxon>Bacteria</taxon>
        <taxon>Bacillati</taxon>
        <taxon>Bacillota</taxon>
        <taxon>Clostridia</taxon>
        <taxon>Peptostreptococcales</taxon>
        <taxon>Caminicellaceae</taxon>
        <taxon>Caminicella</taxon>
    </lineage>
</organism>
<reference evidence="1 2" key="1">
    <citation type="submission" date="2016-11" db="EMBL/GenBank/DDBJ databases">
        <authorList>
            <person name="Jaros S."/>
            <person name="Januszkiewicz K."/>
            <person name="Wedrychowicz H."/>
        </authorList>
    </citation>
    <scope>NUCLEOTIDE SEQUENCE [LARGE SCALE GENOMIC DNA]</scope>
    <source>
        <strain evidence="1 2">DSM 14501</strain>
    </source>
</reference>
<keyword evidence="1" id="KW-0378">Hydrolase</keyword>
<evidence type="ECO:0000313" key="1">
    <source>
        <dbReference type="EMBL" id="SHK47670.1"/>
    </source>
</evidence>
<evidence type="ECO:0000313" key="2">
    <source>
        <dbReference type="Proteomes" id="UP000184082"/>
    </source>
</evidence>
<name>A0A1M6SSQ8_9FIRM</name>
<protein>
    <submittedName>
        <fullName evidence="1">Putative GTP cyclohydrolase 1 type 2, NIF3 family</fullName>
    </submittedName>
</protein>
<gene>
    <name evidence="1" type="ORF">SAMN02745883_02140</name>
</gene>
<dbReference type="Proteomes" id="UP000184082">
    <property type="component" value="Unassembled WGS sequence"/>
</dbReference>
<dbReference type="EMBL" id="FRAJ01000020">
    <property type="protein sequence ID" value="SHK47670.1"/>
    <property type="molecule type" value="Genomic_DNA"/>
</dbReference>
<dbReference type="STRING" id="1121266.SAMN02745883_02140"/>
<proteinExistence type="predicted"/>